<dbReference type="Proteomes" id="UP001283361">
    <property type="component" value="Unassembled WGS sequence"/>
</dbReference>
<dbReference type="AlphaFoldDB" id="A0AAE1D786"/>
<dbReference type="EMBL" id="JAWDGP010005062">
    <property type="protein sequence ID" value="KAK3759901.1"/>
    <property type="molecule type" value="Genomic_DNA"/>
</dbReference>
<gene>
    <name evidence="2" type="ORF">RRG08_044474</name>
</gene>
<evidence type="ECO:0000256" key="1">
    <source>
        <dbReference type="SAM" id="Phobius"/>
    </source>
</evidence>
<evidence type="ECO:0000313" key="3">
    <source>
        <dbReference type="Proteomes" id="UP001283361"/>
    </source>
</evidence>
<protein>
    <submittedName>
        <fullName evidence="2">Uncharacterized protein</fullName>
    </submittedName>
</protein>
<proteinExistence type="predicted"/>
<keyword evidence="1" id="KW-0472">Membrane</keyword>
<feature type="transmembrane region" description="Helical" evidence="1">
    <location>
        <begin position="43"/>
        <end position="59"/>
    </location>
</feature>
<reference evidence="2" key="1">
    <citation type="journal article" date="2023" name="G3 (Bethesda)">
        <title>A reference genome for the long-term kleptoplast-retaining sea slug Elysia crispata morphotype clarki.</title>
        <authorList>
            <person name="Eastman K.E."/>
            <person name="Pendleton A.L."/>
            <person name="Shaikh M.A."/>
            <person name="Suttiyut T."/>
            <person name="Ogas R."/>
            <person name="Tomko P."/>
            <person name="Gavelis G."/>
            <person name="Widhalm J.R."/>
            <person name="Wisecaver J.H."/>
        </authorList>
    </citation>
    <scope>NUCLEOTIDE SEQUENCE</scope>
    <source>
        <strain evidence="2">ECLA1</strain>
    </source>
</reference>
<accession>A0AAE1D786</accession>
<evidence type="ECO:0000313" key="2">
    <source>
        <dbReference type="EMBL" id="KAK3759901.1"/>
    </source>
</evidence>
<sequence>MIGQNGFTHTLCGVSGLELGYRTAQIPNTSVNRKQAYYLEQGYSVYILISNILIGLYTVKHPTQQPRSLEVNIGSAIELLRLVSPSACSTRPTAPDP</sequence>
<name>A0AAE1D786_9GAST</name>
<keyword evidence="3" id="KW-1185">Reference proteome</keyword>
<organism evidence="2 3">
    <name type="scientific">Elysia crispata</name>
    <name type="common">lettuce slug</name>
    <dbReference type="NCBI Taxonomy" id="231223"/>
    <lineage>
        <taxon>Eukaryota</taxon>
        <taxon>Metazoa</taxon>
        <taxon>Spiralia</taxon>
        <taxon>Lophotrochozoa</taxon>
        <taxon>Mollusca</taxon>
        <taxon>Gastropoda</taxon>
        <taxon>Heterobranchia</taxon>
        <taxon>Euthyneura</taxon>
        <taxon>Panpulmonata</taxon>
        <taxon>Sacoglossa</taxon>
        <taxon>Placobranchoidea</taxon>
        <taxon>Plakobranchidae</taxon>
        <taxon>Elysia</taxon>
    </lineage>
</organism>
<keyword evidence="1" id="KW-1133">Transmembrane helix</keyword>
<keyword evidence="1" id="KW-0812">Transmembrane</keyword>
<comment type="caution">
    <text evidence="2">The sequence shown here is derived from an EMBL/GenBank/DDBJ whole genome shotgun (WGS) entry which is preliminary data.</text>
</comment>